<sequence length="336" mass="39472">MDYVTFIKEIKEKVEELVQENLEDCTVFVHDIIKNNNVRMRAISIERKNDMATPNIYLNDYYSQFKKGRNIDDISKEIFEVYLDSSKGLINEVNINDLRNFSKVKKRIFYKLVNYNMNREMLKTTPHVRVLDLAIVFYILVSYREGAQAVTMIRDSNIKEWGIDLSRLCVTAYENTWTKYHPVIRRMEDIISEMILDSIVGDERDEDNDDGDLIKEETCYGGYTYAQVEDMVKEEMEKVKLDRNMEMYVMTNEDKSNGAACILYPGVLKKFADKVGQDIYIIPSSIHEVILIPAMGWDTKEIDEMIREVNRTQLDPVEILSDHVYVYKRETEELGY</sequence>
<organism evidence="1 2">
    <name type="scientific">Eubacterium segne</name>
    <dbReference type="NCBI Taxonomy" id="2763045"/>
    <lineage>
        <taxon>Bacteria</taxon>
        <taxon>Bacillati</taxon>
        <taxon>Bacillota</taxon>
        <taxon>Clostridia</taxon>
        <taxon>Eubacteriales</taxon>
        <taxon>Eubacteriaceae</taxon>
        <taxon>Eubacterium</taxon>
    </lineage>
</organism>
<dbReference type="Pfam" id="PF18941">
    <property type="entry name" value="DUF5688"/>
    <property type="match status" value="1"/>
</dbReference>
<comment type="caution">
    <text evidence="1">The sequence shown here is derived from an EMBL/GenBank/DDBJ whole genome shotgun (WGS) entry which is preliminary data.</text>
</comment>
<keyword evidence="2" id="KW-1185">Reference proteome</keyword>
<gene>
    <name evidence="1" type="ORF">H8S00_09740</name>
</gene>
<reference evidence="1 2" key="1">
    <citation type="submission" date="2020-08" db="EMBL/GenBank/DDBJ databases">
        <title>Genome public.</title>
        <authorList>
            <person name="Liu C."/>
            <person name="Sun Q."/>
        </authorList>
    </citation>
    <scope>NUCLEOTIDE SEQUENCE [LARGE SCALE GENOMIC DNA]</scope>
    <source>
        <strain evidence="1 2">BX4</strain>
    </source>
</reference>
<protein>
    <submittedName>
        <fullName evidence="1">Uncharacterized protein</fullName>
    </submittedName>
</protein>
<dbReference type="RefSeq" id="WP_186840487.1">
    <property type="nucleotide sequence ID" value="NZ_JACOOZ010000006.1"/>
</dbReference>
<dbReference type="EMBL" id="JACOOZ010000006">
    <property type="protein sequence ID" value="MBC5668265.1"/>
    <property type="molecule type" value="Genomic_DNA"/>
</dbReference>
<accession>A0ABR7F6A3</accession>
<dbReference type="InterPro" id="IPR043743">
    <property type="entry name" value="DUF5688"/>
</dbReference>
<evidence type="ECO:0000313" key="1">
    <source>
        <dbReference type="EMBL" id="MBC5668265.1"/>
    </source>
</evidence>
<name>A0ABR7F6A3_9FIRM</name>
<proteinExistence type="predicted"/>
<evidence type="ECO:0000313" key="2">
    <source>
        <dbReference type="Proteomes" id="UP000597877"/>
    </source>
</evidence>
<dbReference type="Proteomes" id="UP000597877">
    <property type="component" value="Unassembled WGS sequence"/>
</dbReference>